<dbReference type="AlphaFoldDB" id="A0A857DLI7"/>
<dbReference type="Gene3D" id="1.20.120.490">
    <property type="entry name" value="Hypothetical protein TM1646-like domain"/>
    <property type="match status" value="1"/>
</dbReference>
<accession>A0A857DLI7</accession>
<dbReference type="RefSeq" id="WP_019225323.1">
    <property type="nucleotide sequence ID" value="NZ_CP046996.1"/>
</dbReference>
<protein>
    <submittedName>
        <fullName evidence="1">DUF327 family protein</fullName>
    </submittedName>
</protein>
<dbReference type="InterPro" id="IPR024042">
    <property type="entry name" value="TM1646-like_dom_sf"/>
</dbReference>
<dbReference type="EMBL" id="CP046996">
    <property type="protein sequence ID" value="QHA01269.1"/>
    <property type="molecule type" value="Genomic_DNA"/>
</dbReference>
<evidence type="ECO:0000313" key="2">
    <source>
        <dbReference type="Proteomes" id="UP000430508"/>
    </source>
</evidence>
<dbReference type="SUPFAM" id="SSF158397">
    <property type="entry name" value="TM1646-like"/>
    <property type="match status" value="1"/>
</dbReference>
<sequence length="146" mass="16968">MSLKINSSTQKNNFGIDLHQTSEKKESSFSNILSHSRQLQSQEMQLFLERLEKQGQKLSENRSLENLTEFKTMVKSFLQSTFGKSRNMQEETFWDYRGQPKVMARVTKINKALEELGEQVLSSQSEPLKILEKIHEIKGLIIDLFT</sequence>
<dbReference type="InterPro" id="IPR005585">
    <property type="entry name" value="DUF327"/>
</dbReference>
<organism evidence="1 2">
    <name type="scientific">Dehalobacter restrictus</name>
    <dbReference type="NCBI Taxonomy" id="55583"/>
    <lineage>
        <taxon>Bacteria</taxon>
        <taxon>Bacillati</taxon>
        <taxon>Bacillota</taxon>
        <taxon>Clostridia</taxon>
        <taxon>Eubacteriales</taxon>
        <taxon>Desulfitobacteriaceae</taxon>
        <taxon>Dehalobacter</taxon>
    </lineage>
</organism>
<name>A0A857DLI7_9FIRM</name>
<proteinExistence type="predicted"/>
<reference evidence="1 2" key="1">
    <citation type="submission" date="2019-12" db="EMBL/GenBank/DDBJ databases">
        <title>Sequence classification of anaerobic respiratory reductive dehalogenases: First we see many, then we see few.</title>
        <authorList>
            <person name="Molenda O."/>
            <person name="Puentes Jacome L.A."/>
            <person name="Cao X."/>
            <person name="Nesbo C.L."/>
            <person name="Tang S."/>
            <person name="Morson N."/>
            <person name="Patron J."/>
            <person name="Lomheim L."/>
            <person name="Wishart D.S."/>
            <person name="Edwards E.A."/>
        </authorList>
    </citation>
    <scope>NUCLEOTIDE SEQUENCE [LARGE SCALE GENOMIC DNA]</scope>
    <source>
        <strain evidence="1 2">12DCA</strain>
    </source>
</reference>
<gene>
    <name evidence="1" type="ORF">GQ588_11775</name>
</gene>
<dbReference type="Pfam" id="PF03885">
    <property type="entry name" value="DUF327"/>
    <property type="match status" value="1"/>
</dbReference>
<evidence type="ECO:0000313" key="1">
    <source>
        <dbReference type="EMBL" id="QHA01269.1"/>
    </source>
</evidence>
<dbReference type="Proteomes" id="UP000430508">
    <property type="component" value="Chromosome"/>
</dbReference>